<evidence type="ECO:0000313" key="4">
    <source>
        <dbReference type="Proteomes" id="UP001276300"/>
    </source>
</evidence>
<feature type="transmembrane region" description="Helical" evidence="1">
    <location>
        <begin position="30"/>
        <end position="52"/>
    </location>
</feature>
<evidence type="ECO:0000259" key="2">
    <source>
        <dbReference type="Pfam" id="PF06889"/>
    </source>
</evidence>
<sequence length="289" mass="33177">MVRKIAWPIVILIIGGIAQARFHLLNNHFIFHVLTWGLMAWAAFSLVLHVCASSRSKELHEFVIGQLYNTQPCYPLKSAGEQRAACAESLFLIGDTGRYPTSISYINSLEQLDLTNQEDIKEARLLMNTVWDIDNDRKLRKVIRKLINNSIDFSRFYLNSVAAKERYIDFLQQQGLPFQNVDTCPITGFDLVRASWLTRIGFSVGYIDEREARGFLNIIGDLIQQQFSSWEQLTASYLIMYLEWNGAWKGALGVLRTPFVAKNHFQGAKLLLEDNNSPFRTFEFPVCRT</sequence>
<gene>
    <name evidence="3" type="ORF">QWU01_21570</name>
</gene>
<dbReference type="Proteomes" id="UP001276300">
    <property type="component" value="Unassembled WGS sequence"/>
</dbReference>
<comment type="caution">
    <text evidence="3">The sequence shown here is derived from an EMBL/GenBank/DDBJ whole genome shotgun (WGS) entry which is preliminary data.</text>
</comment>
<dbReference type="InterPro" id="IPR009677">
    <property type="entry name" value="DUF1266"/>
</dbReference>
<dbReference type="AlphaFoldDB" id="A0AAW9CAZ2"/>
<keyword evidence="1" id="KW-1133">Transmembrane helix</keyword>
<organism evidence="3 4">
    <name type="scientific">Kluyvera cryocrescens</name>
    <name type="common">Kluyvera citrophila</name>
    <dbReference type="NCBI Taxonomy" id="580"/>
    <lineage>
        <taxon>Bacteria</taxon>
        <taxon>Pseudomonadati</taxon>
        <taxon>Pseudomonadota</taxon>
        <taxon>Gammaproteobacteria</taxon>
        <taxon>Enterobacterales</taxon>
        <taxon>Enterobacteriaceae</taxon>
        <taxon>Kluyvera</taxon>
    </lineage>
</organism>
<reference evidence="3" key="1">
    <citation type="journal article" date="2023" name="J Glob Antimicrob Resist">
        <title>Emergence of NDM-1 and KPC-3 carbapenemases in Kluyvera cryocrescens: Investigating genetic heterogeneity and acquisition routes of blaNDM-1 in Enterobacterales species in Portugal.</title>
        <authorList>
            <person name="Loiodice M."/>
            <person name="Ribeiro M."/>
            <person name="Peixe L."/>
            <person name="Novais A."/>
        </authorList>
    </citation>
    <scope>NUCLEOTIDE SEQUENCE</scope>
    <source>
        <strain evidence="3">K629</strain>
    </source>
</reference>
<name>A0AAW9CAZ2_KLUCR</name>
<evidence type="ECO:0000313" key="3">
    <source>
        <dbReference type="EMBL" id="MDW3779396.1"/>
    </source>
</evidence>
<keyword evidence="1" id="KW-0472">Membrane</keyword>
<dbReference type="Pfam" id="PF06889">
    <property type="entry name" value="DUF1266"/>
    <property type="match status" value="1"/>
</dbReference>
<keyword evidence="1" id="KW-0812">Transmembrane</keyword>
<accession>A0AAW9CAZ2</accession>
<evidence type="ECO:0000256" key="1">
    <source>
        <dbReference type="SAM" id="Phobius"/>
    </source>
</evidence>
<dbReference type="RefSeq" id="WP_318243088.1">
    <property type="nucleotide sequence ID" value="NZ_JAUEQX010000020.1"/>
</dbReference>
<protein>
    <submittedName>
        <fullName evidence="3">DUF1266 domain-containing protein</fullName>
    </submittedName>
</protein>
<feature type="domain" description="DUF1266" evidence="2">
    <location>
        <begin position="131"/>
        <end position="283"/>
    </location>
</feature>
<dbReference type="EMBL" id="JAUEQX010000020">
    <property type="protein sequence ID" value="MDW3779396.1"/>
    <property type="molecule type" value="Genomic_DNA"/>
</dbReference>
<proteinExistence type="predicted"/>